<keyword evidence="7" id="KW-1185">Reference proteome</keyword>
<dbReference type="Gene3D" id="3.30.1370.10">
    <property type="entry name" value="K Homology domain, type 1"/>
    <property type="match status" value="1"/>
</dbReference>
<evidence type="ECO:0000313" key="6">
    <source>
        <dbReference type="EMBL" id="RLN15962.1"/>
    </source>
</evidence>
<dbReference type="Pfam" id="PF00013">
    <property type="entry name" value="KH_1"/>
    <property type="match status" value="3"/>
</dbReference>
<evidence type="ECO:0000313" key="7">
    <source>
        <dbReference type="Proteomes" id="UP000275267"/>
    </source>
</evidence>
<evidence type="ECO:0000259" key="5">
    <source>
        <dbReference type="SMART" id="SM00322"/>
    </source>
</evidence>
<name>A0A3L6S781_PANMI</name>
<feature type="domain" description="K Homology" evidence="5">
    <location>
        <begin position="320"/>
        <end position="390"/>
    </location>
</feature>
<accession>A0A3L6S781</accession>
<dbReference type="SUPFAM" id="SSF54791">
    <property type="entry name" value="Eukaryotic type KH-domain (KH-domain type I)"/>
    <property type="match status" value="3"/>
</dbReference>
<dbReference type="InterPro" id="IPR036612">
    <property type="entry name" value="KH_dom_type_1_sf"/>
</dbReference>
<evidence type="ECO:0000256" key="2">
    <source>
        <dbReference type="PROSITE-ProRule" id="PRU00117"/>
    </source>
</evidence>
<dbReference type="Proteomes" id="UP000275267">
    <property type="component" value="Unassembled WGS sequence"/>
</dbReference>
<feature type="region of interest" description="Disordered" evidence="3">
    <location>
        <begin position="1"/>
        <end position="26"/>
    </location>
</feature>
<organism evidence="6 7">
    <name type="scientific">Panicum miliaceum</name>
    <name type="common">Proso millet</name>
    <name type="synonym">Broomcorn millet</name>
    <dbReference type="NCBI Taxonomy" id="4540"/>
    <lineage>
        <taxon>Eukaryota</taxon>
        <taxon>Viridiplantae</taxon>
        <taxon>Streptophyta</taxon>
        <taxon>Embryophyta</taxon>
        <taxon>Tracheophyta</taxon>
        <taxon>Spermatophyta</taxon>
        <taxon>Magnoliopsida</taxon>
        <taxon>Liliopsida</taxon>
        <taxon>Poales</taxon>
        <taxon>Poaceae</taxon>
        <taxon>PACMAD clade</taxon>
        <taxon>Panicoideae</taxon>
        <taxon>Panicodae</taxon>
        <taxon>Paniceae</taxon>
        <taxon>Panicinae</taxon>
        <taxon>Panicum</taxon>
        <taxon>Panicum sect. Panicum</taxon>
    </lineage>
</organism>
<dbReference type="EMBL" id="PQIB02000005">
    <property type="protein sequence ID" value="RLN15962.1"/>
    <property type="molecule type" value="Genomic_DNA"/>
</dbReference>
<feature type="region of interest" description="Disordered" evidence="3">
    <location>
        <begin position="474"/>
        <end position="496"/>
    </location>
</feature>
<dbReference type="GO" id="GO:0003723">
    <property type="term" value="F:RNA binding"/>
    <property type="evidence" value="ECO:0007669"/>
    <property type="project" value="UniProtKB-UniRule"/>
</dbReference>
<dbReference type="OrthoDB" id="442947at2759"/>
<proteinExistence type="predicted"/>
<keyword evidence="4" id="KW-1133">Transmembrane helix</keyword>
<dbReference type="PROSITE" id="PS50084">
    <property type="entry name" value="KH_TYPE_1"/>
    <property type="match status" value="3"/>
</dbReference>
<dbReference type="PANTHER" id="PTHR10288">
    <property type="entry name" value="KH DOMAIN CONTAINING RNA BINDING PROTEIN"/>
    <property type="match status" value="1"/>
</dbReference>
<dbReference type="Gene3D" id="3.30.310.210">
    <property type="match status" value="1"/>
</dbReference>
<dbReference type="CDD" id="cd22460">
    <property type="entry name" value="KH-I_PEPPER_rpt2_like"/>
    <property type="match status" value="1"/>
</dbReference>
<feature type="transmembrane region" description="Helical" evidence="4">
    <location>
        <begin position="435"/>
        <end position="455"/>
    </location>
</feature>
<dbReference type="InterPro" id="IPR004087">
    <property type="entry name" value="KH_dom"/>
</dbReference>
<dbReference type="SMART" id="SM00322">
    <property type="entry name" value="KH"/>
    <property type="match status" value="3"/>
</dbReference>
<keyword evidence="4" id="KW-0472">Membrane</keyword>
<evidence type="ECO:0000256" key="1">
    <source>
        <dbReference type="ARBA" id="ARBA00022737"/>
    </source>
</evidence>
<sequence length="526" mass="54689">MADPSAAAVTAVEVGAPDSLPPPAAEEADAAAAEEAAAAAKRWPGWPGDSVFRLVVPVLKVGSIIGRKGELIKRLVEETKARVRILEGPVGATERIVLVSGKEDPSLELPPAMDALVRVFKRVIGIADGAAEGIQAAAAPGVCAARLLVPGAQAINLIGKQGATIKSIQESTGATIRVISVDERERPFFVTDDERIVEIQGETEKVLKALQAVSNHLRKFLVDHSVLPLFEKTNTAVSQDRSGDGWGDMSHPSIGSAQVNQPPLVVDEYILPVKRDTLYLEREPLVDHSIHRSGVSLYGRDPALSTLRPSGMHGAGPLLTQITQTMQIPLTYAEDIIGVKGANIAYIRANSGAVVTIQESLGSPDDITVEIKGTSSQVQAAQQLIQDSLAAHREPVRSSYVGAGLDPVYRPSYSQYGSSTYSASSLPSYSSIDDGAYFLFLLPIAFLMSVFGILVPGVPTNCIGDIADAPPAATGGIDDDGAGTGGATGVDTDGGRGTVAGPCDGAGAGAGSGGGRGRMCFSLLFL</sequence>
<dbReference type="CDD" id="cd22459">
    <property type="entry name" value="KH-I_PEPPER_rpt1_like"/>
    <property type="match status" value="1"/>
</dbReference>
<feature type="domain" description="K Homology" evidence="5">
    <location>
        <begin position="48"/>
        <end position="121"/>
    </location>
</feature>
<comment type="caution">
    <text evidence="6">The sequence shown here is derived from an EMBL/GenBank/DDBJ whole genome shotgun (WGS) entry which is preliminary data.</text>
</comment>
<dbReference type="AlphaFoldDB" id="A0A3L6S781"/>
<keyword evidence="1" id="KW-0677">Repeat</keyword>
<dbReference type="CDD" id="cd22461">
    <property type="entry name" value="KH-I_PEPPER_like_rpt3"/>
    <property type="match status" value="1"/>
</dbReference>
<protein>
    <recommendedName>
        <fullName evidence="5">K Homology domain-containing protein</fullName>
    </recommendedName>
</protein>
<gene>
    <name evidence="6" type="ORF">C2845_PM02G19730</name>
</gene>
<evidence type="ECO:0000256" key="4">
    <source>
        <dbReference type="SAM" id="Phobius"/>
    </source>
</evidence>
<keyword evidence="4" id="KW-0812">Transmembrane</keyword>
<feature type="domain" description="K Homology" evidence="5">
    <location>
        <begin position="141"/>
        <end position="218"/>
    </location>
</feature>
<keyword evidence="2" id="KW-0694">RNA-binding</keyword>
<reference evidence="7" key="1">
    <citation type="journal article" date="2019" name="Nat. Commun.">
        <title>The genome of broomcorn millet.</title>
        <authorList>
            <person name="Zou C."/>
            <person name="Miki D."/>
            <person name="Li D."/>
            <person name="Tang Q."/>
            <person name="Xiao L."/>
            <person name="Rajput S."/>
            <person name="Deng P."/>
            <person name="Jia W."/>
            <person name="Huang R."/>
            <person name="Zhang M."/>
            <person name="Sun Y."/>
            <person name="Hu J."/>
            <person name="Fu X."/>
            <person name="Schnable P.S."/>
            <person name="Li F."/>
            <person name="Zhang H."/>
            <person name="Feng B."/>
            <person name="Zhu X."/>
            <person name="Liu R."/>
            <person name="Schnable J.C."/>
            <person name="Zhu J.-K."/>
            <person name="Zhang H."/>
        </authorList>
    </citation>
    <scope>NUCLEOTIDE SEQUENCE [LARGE SCALE GENOMIC DNA]</scope>
</reference>
<dbReference type="InterPro" id="IPR004088">
    <property type="entry name" value="KH_dom_type_1"/>
</dbReference>
<dbReference type="STRING" id="4540.A0A3L6S781"/>
<evidence type="ECO:0000256" key="3">
    <source>
        <dbReference type="SAM" id="MobiDB-lite"/>
    </source>
</evidence>